<comment type="caution">
    <text evidence="3">The sequence shown here is derived from an EMBL/GenBank/DDBJ whole genome shotgun (WGS) entry which is preliminary data.</text>
</comment>
<sequence length="615" mass="68281">MKSGNRRRDVHAGNNRVPVRGYRLPSDLRSSSAPQDVFAASGTAATFQPGGDASHLLPLAKAFLQHCPAILERIQRNLGVVIQASVVHVFMGGPTDPPRFLVDGYTQLTQAQFTEQAVLAITEGLEMRMPAANCSLFPSLSASQSWPEPGASAADTVGEMDLPVTRNSEDFKRLVLYQGTNVMFDSASCNGQGCIDCSTGPVDLTLEKRCGARMMSSRMYNVLVLLQKLAREAMGESTKILVLKAWEEGGSTASLHQEGRAMTLRLTSDSTPARLTVLSHLAICARADFVKHEGDHLLIAVQKQDGEMESGTQFPTRRLVRVSPPSSLQHLFQLPSYVSDSSEFPLFDSSSRADREIGVGLYPDRVYIDIRLSFRFWNPSLQYSSVVRSPEELTTYMKRLFSAAFENRVVDPDFPTEADSLAEPNLRQSLSTDTATPNERSAADAGERPPPRRPTIAFLPARPPSAGCRVSLAPRCWMSVELTFLTTRPTGEIYEEKQRHCSNFLHWSPFEMAPENETWTLNLFPRERGDIRQYACDQDNGRCIEHEALFLLVVNLVEGTFRPYEGRSVEQDLYPRTENPSPVLDLLHVLYAAYAENVSKVWVHDESDLSAMSTA</sequence>
<dbReference type="InterPro" id="IPR050387">
    <property type="entry name" value="Hedgehog_Signaling"/>
</dbReference>
<evidence type="ECO:0000259" key="2">
    <source>
        <dbReference type="Pfam" id="PF01085"/>
    </source>
</evidence>
<dbReference type="GO" id="GO:0005113">
    <property type="term" value="F:patched binding"/>
    <property type="evidence" value="ECO:0007669"/>
    <property type="project" value="TreeGrafter"/>
</dbReference>
<dbReference type="InterPro" id="IPR000320">
    <property type="entry name" value="Hedgehog_signalling_dom"/>
</dbReference>
<feature type="compositionally biased region" description="Basic and acidic residues" evidence="1">
    <location>
        <begin position="441"/>
        <end position="450"/>
    </location>
</feature>
<evidence type="ECO:0000313" key="4">
    <source>
        <dbReference type="Proteomes" id="UP000245119"/>
    </source>
</evidence>
<dbReference type="OrthoDB" id="10021066at2759"/>
<reference evidence="3 4" key="1">
    <citation type="submission" date="2018-04" db="EMBL/GenBank/DDBJ databases">
        <title>The genome of golden apple snail Pomacea canaliculata provides insight into stress tolerance and invasive adaptation.</title>
        <authorList>
            <person name="Liu C."/>
            <person name="Liu B."/>
            <person name="Ren Y."/>
            <person name="Zhang Y."/>
            <person name="Wang H."/>
            <person name="Li S."/>
            <person name="Jiang F."/>
            <person name="Yin L."/>
            <person name="Zhang G."/>
            <person name="Qian W."/>
            <person name="Fan W."/>
        </authorList>
    </citation>
    <scope>NUCLEOTIDE SEQUENCE [LARGE SCALE GENOMIC DNA]</scope>
    <source>
        <strain evidence="3">SZHN2017</strain>
        <tissue evidence="3">Muscle</tissue>
    </source>
</reference>
<name>A0A2T7Q0K1_POMCA</name>
<organism evidence="3 4">
    <name type="scientific">Pomacea canaliculata</name>
    <name type="common">Golden apple snail</name>
    <dbReference type="NCBI Taxonomy" id="400727"/>
    <lineage>
        <taxon>Eukaryota</taxon>
        <taxon>Metazoa</taxon>
        <taxon>Spiralia</taxon>
        <taxon>Lophotrochozoa</taxon>
        <taxon>Mollusca</taxon>
        <taxon>Gastropoda</taxon>
        <taxon>Caenogastropoda</taxon>
        <taxon>Architaenioglossa</taxon>
        <taxon>Ampullarioidea</taxon>
        <taxon>Ampullariidae</taxon>
        <taxon>Pomacea</taxon>
    </lineage>
</organism>
<dbReference type="PANTHER" id="PTHR11889">
    <property type="entry name" value="HEDGEHOG"/>
    <property type="match status" value="1"/>
</dbReference>
<feature type="compositionally biased region" description="Basic and acidic residues" evidence="1">
    <location>
        <begin position="1"/>
        <end position="11"/>
    </location>
</feature>
<keyword evidence="4" id="KW-1185">Reference proteome</keyword>
<dbReference type="GO" id="GO:0001708">
    <property type="term" value="P:cell fate specification"/>
    <property type="evidence" value="ECO:0007669"/>
    <property type="project" value="TreeGrafter"/>
</dbReference>
<dbReference type="GO" id="GO:0010468">
    <property type="term" value="P:regulation of gene expression"/>
    <property type="evidence" value="ECO:0007669"/>
    <property type="project" value="TreeGrafter"/>
</dbReference>
<gene>
    <name evidence="3" type="ORF">C0Q70_01829</name>
</gene>
<dbReference type="STRING" id="400727.A0A2T7Q0K1"/>
<feature type="domain" description="Hedgehog N-terminal signalling" evidence="2">
    <location>
        <begin position="208"/>
        <end position="294"/>
    </location>
</feature>
<dbReference type="GO" id="GO:0005615">
    <property type="term" value="C:extracellular space"/>
    <property type="evidence" value="ECO:0007669"/>
    <property type="project" value="TreeGrafter"/>
</dbReference>
<dbReference type="InterPro" id="IPR009045">
    <property type="entry name" value="Zn_M74/Hedgehog-like"/>
</dbReference>
<feature type="compositionally biased region" description="Polar residues" evidence="1">
    <location>
        <begin position="426"/>
        <end position="439"/>
    </location>
</feature>
<dbReference type="EMBL" id="PZQS01000001">
    <property type="protein sequence ID" value="PVD39201.1"/>
    <property type="molecule type" value="Genomic_DNA"/>
</dbReference>
<dbReference type="GO" id="GO:0005509">
    <property type="term" value="F:calcium ion binding"/>
    <property type="evidence" value="ECO:0007669"/>
    <property type="project" value="TreeGrafter"/>
</dbReference>
<feature type="region of interest" description="Disordered" evidence="1">
    <location>
        <begin position="1"/>
        <end position="30"/>
    </location>
</feature>
<proteinExistence type="predicted"/>
<dbReference type="GO" id="GO:0007224">
    <property type="term" value="P:smoothened signaling pathway"/>
    <property type="evidence" value="ECO:0007669"/>
    <property type="project" value="TreeGrafter"/>
</dbReference>
<feature type="region of interest" description="Disordered" evidence="1">
    <location>
        <begin position="416"/>
        <end position="460"/>
    </location>
</feature>
<dbReference type="AlphaFoldDB" id="A0A2T7Q0K1"/>
<dbReference type="PANTHER" id="PTHR11889:SF31">
    <property type="entry name" value="PROTEIN HEDGEHOG"/>
    <property type="match status" value="1"/>
</dbReference>
<accession>A0A2T7Q0K1</accession>
<dbReference type="Proteomes" id="UP000245119">
    <property type="component" value="Linkage Group LG1"/>
</dbReference>
<evidence type="ECO:0000313" key="3">
    <source>
        <dbReference type="EMBL" id="PVD39201.1"/>
    </source>
</evidence>
<protein>
    <recommendedName>
        <fullName evidence="2">Hedgehog N-terminal signalling domain-containing protein</fullName>
    </recommendedName>
</protein>
<dbReference type="SUPFAM" id="SSF55166">
    <property type="entry name" value="Hedgehog/DD-peptidase"/>
    <property type="match status" value="1"/>
</dbReference>
<dbReference type="GO" id="GO:0007267">
    <property type="term" value="P:cell-cell signaling"/>
    <property type="evidence" value="ECO:0007669"/>
    <property type="project" value="InterPro"/>
</dbReference>
<dbReference type="Pfam" id="PF01085">
    <property type="entry name" value="HH_signal"/>
    <property type="match status" value="1"/>
</dbReference>
<evidence type="ECO:0000256" key="1">
    <source>
        <dbReference type="SAM" id="MobiDB-lite"/>
    </source>
</evidence>
<dbReference type="Gene3D" id="3.30.1380.10">
    <property type="match status" value="1"/>
</dbReference>